<name>A7GC79_CLOBL</name>
<proteinExistence type="predicted"/>
<organism evidence="1 2">
    <name type="scientific">Clostridium botulinum (strain Langeland / NCTC 10281 / Type F)</name>
    <dbReference type="NCBI Taxonomy" id="441772"/>
    <lineage>
        <taxon>Bacteria</taxon>
        <taxon>Bacillati</taxon>
        <taxon>Bacillota</taxon>
        <taxon>Clostridia</taxon>
        <taxon>Eubacteriales</taxon>
        <taxon>Clostridiaceae</taxon>
        <taxon>Clostridium</taxon>
    </lineage>
</organism>
<dbReference type="Proteomes" id="UP000002410">
    <property type="component" value="Chromosome"/>
</dbReference>
<protein>
    <submittedName>
        <fullName evidence="1">Uncharacterized protein</fullName>
    </submittedName>
</protein>
<dbReference type="KEGG" id="cbf:CLI_1123"/>
<evidence type="ECO:0000313" key="2">
    <source>
        <dbReference type="Proteomes" id="UP000002410"/>
    </source>
</evidence>
<dbReference type="EMBL" id="CP000728">
    <property type="protein sequence ID" value="ABS40262.1"/>
    <property type="molecule type" value="Genomic_DNA"/>
</dbReference>
<evidence type="ECO:0000313" key="1">
    <source>
        <dbReference type="EMBL" id="ABS40262.1"/>
    </source>
</evidence>
<sequence length="40" mass="4854">MDLKIKLISSRFDILLVKHNEHYEIEESINKVCKFYDIDI</sequence>
<dbReference type="AlphaFoldDB" id="A7GC79"/>
<dbReference type="HOGENOM" id="CLU_3287177_0_0_9"/>
<gene>
    <name evidence="1" type="ordered locus">CLI_1123</name>
</gene>
<reference evidence="2" key="1">
    <citation type="submission" date="2007-06" db="EMBL/GenBank/DDBJ databases">
        <authorList>
            <person name="Brinkac L.M."/>
            <person name="Daugherty S."/>
            <person name="Dodson R.J."/>
            <person name="Madupu R."/>
            <person name="Brown J.L."/>
            <person name="Bruce D."/>
            <person name="Detter C."/>
            <person name="Munk C."/>
            <person name="Smith L.A."/>
            <person name="Smith T.J."/>
            <person name="White O."/>
            <person name="Brettin T.S."/>
        </authorList>
    </citation>
    <scope>NUCLEOTIDE SEQUENCE [LARGE SCALE GENOMIC DNA]</scope>
    <source>
        <strain evidence="2">Langeland / NCTC 10281 / Type F</strain>
    </source>
</reference>
<accession>A7GC79</accession>